<gene>
    <name evidence="1" type="ORF">LSAT_V11C300146870</name>
</gene>
<evidence type="ECO:0000313" key="2">
    <source>
        <dbReference type="Proteomes" id="UP000235145"/>
    </source>
</evidence>
<protein>
    <submittedName>
        <fullName evidence="1">Uncharacterized protein</fullName>
    </submittedName>
</protein>
<organism evidence="1 2">
    <name type="scientific">Lactuca sativa</name>
    <name type="common">Garden lettuce</name>
    <dbReference type="NCBI Taxonomy" id="4236"/>
    <lineage>
        <taxon>Eukaryota</taxon>
        <taxon>Viridiplantae</taxon>
        <taxon>Streptophyta</taxon>
        <taxon>Embryophyta</taxon>
        <taxon>Tracheophyta</taxon>
        <taxon>Spermatophyta</taxon>
        <taxon>Magnoliopsida</taxon>
        <taxon>eudicotyledons</taxon>
        <taxon>Gunneridae</taxon>
        <taxon>Pentapetalae</taxon>
        <taxon>asterids</taxon>
        <taxon>campanulids</taxon>
        <taxon>Asterales</taxon>
        <taxon>Asteraceae</taxon>
        <taxon>Cichorioideae</taxon>
        <taxon>Cichorieae</taxon>
        <taxon>Lactucinae</taxon>
        <taxon>Lactuca</taxon>
    </lineage>
</organism>
<dbReference type="Proteomes" id="UP000235145">
    <property type="component" value="Unassembled WGS sequence"/>
</dbReference>
<dbReference type="EMBL" id="NBSK02000003">
    <property type="protein sequence ID" value="KAJ0219113.1"/>
    <property type="molecule type" value="Genomic_DNA"/>
</dbReference>
<accession>A0A9R1WB19</accession>
<sequence length="137" mass="15346">MSLTIAGMNLLFEGLSEPFVKHKCYVAIYVSDLVSFGKIDYLHGLRVYYSLGWEILFRFGCLKKVVLRAKFLVAFLGLLCHLGVKPLKNRGPRAAPLGVGSEGRQPLDDKSSNKKAKLVCWIVTNRVTSRKIVDFAK</sequence>
<name>A0A9R1WB19_LACSA</name>
<keyword evidence="2" id="KW-1185">Reference proteome</keyword>
<evidence type="ECO:0000313" key="1">
    <source>
        <dbReference type="EMBL" id="KAJ0219113.1"/>
    </source>
</evidence>
<proteinExistence type="predicted"/>
<comment type="caution">
    <text evidence="1">The sequence shown here is derived from an EMBL/GenBank/DDBJ whole genome shotgun (WGS) entry which is preliminary data.</text>
</comment>
<reference evidence="1 2" key="1">
    <citation type="journal article" date="2017" name="Nat. Commun.">
        <title>Genome assembly with in vitro proximity ligation data and whole-genome triplication in lettuce.</title>
        <authorList>
            <person name="Reyes-Chin-Wo S."/>
            <person name="Wang Z."/>
            <person name="Yang X."/>
            <person name="Kozik A."/>
            <person name="Arikit S."/>
            <person name="Song C."/>
            <person name="Xia L."/>
            <person name="Froenicke L."/>
            <person name="Lavelle D.O."/>
            <person name="Truco M.J."/>
            <person name="Xia R."/>
            <person name="Zhu S."/>
            <person name="Xu C."/>
            <person name="Xu H."/>
            <person name="Xu X."/>
            <person name="Cox K."/>
            <person name="Korf I."/>
            <person name="Meyers B.C."/>
            <person name="Michelmore R.W."/>
        </authorList>
    </citation>
    <scope>NUCLEOTIDE SEQUENCE [LARGE SCALE GENOMIC DNA]</scope>
    <source>
        <strain evidence="2">cv. Salinas</strain>
        <tissue evidence="1">Seedlings</tissue>
    </source>
</reference>
<dbReference type="AlphaFoldDB" id="A0A9R1WB19"/>